<dbReference type="SUPFAM" id="SSF69593">
    <property type="entry name" value="Glycerol-3-phosphate (1)-acyltransferase"/>
    <property type="match status" value="1"/>
</dbReference>
<dbReference type="AlphaFoldDB" id="A0A6L6QMJ8"/>
<dbReference type="EMBL" id="WNKX01000021">
    <property type="protein sequence ID" value="MTW13314.1"/>
    <property type="molecule type" value="Genomic_DNA"/>
</dbReference>
<accession>A0A6L6QMJ8</accession>
<dbReference type="GO" id="GO:0006654">
    <property type="term" value="P:phosphatidic acid biosynthetic process"/>
    <property type="evidence" value="ECO:0007669"/>
    <property type="project" value="TreeGrafter"/>
</dbReference>
<organism evidence="5 6">
    <name type="scientific">Massilia eburnea</name>
    <dbReference type="NCBI Taxonomy" id="1776165"/>
    <lineage>
        <taxon>Bacteria</taxon>
        <taxon>Pseudomonadati</taxon>
        <taxon>Pseudomonadota</taxon>
        <taxon>Betaproteobacteria</taxon>
        <taxon>Burkholderiales</taxon>
        <taxon>Oxalobacteraceae</taxon>
        <taxon>Telluria group</taxon>
        <taxon>Massilia</taxon>
    </lineage>
</organism>
<evidence type="ECO:0000256" key="2">
    <source>
        <dbReference type="ARBA" id="ARBA00022679"/>
    </source>
</evidence>
<dbReference type="PANTHER" id="PTHR10434:SF9">
    <property type="entry name" value="PHOSPHOLIPID_GLYCEROL ACYLTRANSFERASE DOMAIN-CONTAINING PROTEIN"/>
    <property type="match status" value="1"/>
</dbReference>
<evidence type="ECO:0000256" key="3">
    <source>
        <dbReference type="ARBA" id="ARBA00023315"/>
    </source>
</evidence>
<dbReference type="GO" id="GO:0003841">
    <property type="term" value="F:1-acylglycerol-3-phosphate O-acyltransferase activity"/>
    <property type="evidence" value="ECO:0007669"/>
    <property type="project" value="TreeGrafter"/>
</dbReference>
<protein>
    <submittedName>
        <fullName evidence="5">Glycerol acyltransferase</fullName>
    </submittedName>
</protein>
<evidence type="ECO:0000256" key="1">
    <source>
        <dbReference type="ARBA" id="ARBA00005189"/>
    </source>
</evidence>
<evidence type="ECO:0000259" key="4">
    <source>
        <dbReference type="SMART" id="SM00563"/>
    </source>
</evidence>
<dbReference type="RefSeq" id="WP_155456238.1">
    <property type="nucleotide sequence ID" value="NZ_WNKX01000021.1"/>
</dbReference>
<reference evidence="5 6" key="1">
    <citation type="submission" date="2019-11" db="EMBL/GenBank/DDBJ databases">
        <title>Type strains purchased from KCTC, JCM and DSMZ.</title>
        <authorList>
            <person name="Lu H."/>
        </authorList>
    </citation>
    <scope>NUCLEOTIDE SEQUENCE [LARGE SCALE GENOMIC DNA]</scope>
    <source>
        <strain evidence="5 6">JCM 31587</strain>
    </source>
</reference>
<feature type="domain" description="Phospholipid/glycerol acyltransferase" evidence="4">
    <location>
        <begin position="41"/>
        <end position="154"/>
    </location>
</feature>
<evidence type="ECO:0000313" key="6">
    <source>
        <dbReference type="Proteomes" id="UP000472320"/>
    </source>
</evidence>
<sequence>MDQYKLEAGNLPTLKQRLALRTLHAFGWQMKFKPLPEPRGIAVVYPHTSNWDFVVGVLCKWAIDLPFRWLAKDSLFKIPLLGRWFYYLGGAPVDRSAPQGLIQAQADAMMKEDWYWVGITPEGTRGYKPYWKSGFYQLALAAKVPLVLVYLDYPNKTLGMTEHVWLTGDEEKDMAAIRAGFDGHLGKHPELMAPIVLRQR</sequence>
<gene>
    <name evidence="5" type="ORF">GM658_22145</name>
</gene>
<dbReference type="Proteomes" id="UP000472320">
    <property type="component" value="Unassembled WGS sequence"/>
</dbReference>
<keyword evidence="6" id="KW-1185">Reference proteome</keyword>
<dbReference type="PANTHER" id="PTHR10434">
    <property type="entry name" value="1-ACYL-SN-GLYCEROL-3-PHOSPHATE ACYLTRANSFERASE"/>
    <property type="match status" value="1"/>
</dbReference>
<evidence type="ECO:0000313" key="5">
    <source>
        <dbReference type="EMBL" id="MTW13314.1"/>
    </source>
</evidence>
<keyword evidence="3 5" id="KW-0012">Acyltransferase</keyword>
<comment type="pathway">
    <text evidence="1">Lipid metabolism.</text>
</comment>
<dbReference type="Pfam" id="PF01553">
    <property type="entry name" value="Acyltransferase"/>
    <property type="match status" value="1"/>
</dbReference>
<comment type="caution">
    <text evidence="5">The sequence shown here is derived from an EMBL/GenBank/DDBJ whole genome shotgun (WGS) entry which is preliminary data.</text>
</comment>
<dbReference type="InterPro" id="IPR002123">
    <property type="entry name" value="Plipid/glycerol_acylTrfase"/>
</dbReference>
<dbReference type="SMART" id="SM00563">
    <property type="entry name" value="PlsC"/>
    <property type="match status" value="1"/>
</dbReference>
<keyword evidence="2 5" id="KW-0808">Transferase</keyword>
<dbReference type="OrthoDB" id="9796839at2"/>
<proteinExistence type="predicted"/>
<name>A0A6L6QMJ8_9BURK</name>